<dbReference type="OrthoDB" id="2745898at2759"/>
<evidence type="ECO:0000259" key="1">
    <source>
        <dbReference type="Pfam" id="PF12937"/>
    </source>
</evidence>
<proteinExistence type="predicted"/>
<evidence type="ECO:0000313" key="2">
    <source>
        <dbReference type="EMBL" id="GJE97577.1"/>
    </source>
</evidence>
<dbReference type="SUPFAM" id="SSF52047">
    <property type="entry name" value="RNI-like"/>
    <property type="match status" value="1"/>
</dbReference>
<dbReference type="Gene3D" id="3.80.10.10">
    <property type="entry name" value="Ribonuclease Inhibitor"/>
    <property type="match status" value="1"/>
</dbReference>
<dbReference type="SUPFAM" id="SSF81383">
    <property type="entry name" value="F-box domain"/>
    <property type="match status" value="1"/>
</dbReference>
<gene>
    <name evidence="2" type="ORF">PsYK624_137980</name>
</gene>
<dbReference type="EMBL" id="BPQB01000073">
    <property type="protein sequence ID" value="GJE97577.1"/>
    <property type="molecule type" value="Genomic_DNA"/>
</dbReference>
<name>A0A9P3GLK8_9APHY</name>
<dbReference type="InterPro" id="IPR036047">
    <property type="entry name" value="F-box-like_dom_sf"/>
</dbReference>
<sequence>MSDSRLPCEINYEIISHLSDDEDALASCSLVCRSWRSEAQGIRFRVLKIDIASRDPHKFTYTNPRCDGDFGLAAPIASYVNHLTLESKVNPANAPRVTFLKKIVSFTNAFPSLKTLTLKNIYLRDSCLRDTVENRDLERLSLVDFGADGTPDRTIGTLFSLYNMRDICVTNIQFSNAALPSHTCAPANLANVQSLTVRSHVFTASVVDVFSRGSLRELRLRCSSVNDTRALGSFIASGDSSLEHLRLEFIAKTRPPPDMADLPELLHRCQSLTALTLRVMLAWPTDIVPEALRVVAQLVAGLPTGVQTLTIVVAVDTAANNDPQFRDAFAEGLGEHLAWLDTAGSGPESALAKVCWTWTTPRGQQGVVCPVLRKDLTEIVKAQFPTLGRRGMLFFVRDHRR</sequence>
<keyword evidence="3" id="KW-1185">Reference proteome</keyword>
<dbReference type="Gene3D" id="1.20.1280.50">
    <property type="match status" value="1"/>
</dbReference>
<feature type="domain" description="F-box" evidence="1">
    <location>
        <begin position="4"/>
        <end position="38"/>
    </location>
</feature>
<comment type="caution">
    <text evidence="2">The sequence shown here is derived from an EMBL/GenBank/DDBJ whole genome shotgun (WGS) entry which is preliminary data.</text>
</comment>
<organism evidence="2 3">
    <name type="scientific">Phanerochaete sordida</name>
    <dbReference type="NCBI Taxonomy" id="48140"/>
    <lineage>
        <taxon>Eukaryota</taxon>
        <taxon>Fungi</taxon>
        <taxon>Dikarya</taxon>
        <taxon>Basidiomycota</taxon>
        <taxon>Agaricomycotina</taxon>
        <taxon>Agaricomycetes</taxon>
        <taxon>Polyporales</taxon>
        <taxon>Phanerochaetaceae</taxon>
        <taxon>Phanerochaete</taxon>
    </lineage>
</organism>
<protein>
    <submittedName>
        <fullName evidence="2">F-box protein</fullName>
    </submittedName>
</protein>
<reference evidence="2 3" key="1">
    <citation type="submission" date="2021-08" db="EMBL/GenBank/DDBJ databases">
        <title>Draft Genome Sequence of Phanerochaete sordida strain YK-624.</title>
        <authorList>
            <person name="Mori T."/>
            <person name="Dohra H."/>
            <person name="Suzuki T."/>
            <person name="Kawagishi H."/>
            <person name="Hirai H."/>
        </authorList>
    </citation>
    <scope>NUCLEOTIDE SEQUENCE [LARGE SCALE GENOMIC DNA]</scope>
    <source>
        <strain evidence="2 3">YK-624</strain>
    </source>
</reference>
<dbReference type="InterPro" id="IPR032675">
    <property type="entry name" value="LRR_dom_sf"/>
</dbReference>
<dbReference type="Proteomes" id="UP000703269">
    <property type="component" value="Unassembled WGS sequence"/>
</dbReference>
<dbReference type="InterPro" id="IPR001810">
    <property type="entry name" value="F-box_dom"/>
</dbReference>
<evidence type="ECO:0000313" key="3">
    <source>
        <dbReference type="Proteomes" id="UP000703269"/>
    </source>
</evidence>
<dbReference type="AlphaFoldDB" id="A0A9P3GLK8"/>
<accession>A0A9P3GLK8</accession>
<dbReference type="Pfam" id="PF12937">
    <property type="entry name" value="F-box-like"/>
    <property type="match status" value="1"/>
</dbReference>